<dbReference type="AlphaFoldDB" id="A0A1Y0IX92"/>
<keyword evidence="10" id="KW-0275">Fatty acid biosynthesis</keyword>
<evidence type="ECO:0000256" key="7">
    <source>
        <dbReference type="ARBA" id="ARBA00023002"/>
    </source>
</evidence>
<sequence length="293" mass="34053">MLLPNLDVRLEQKIIDLYEEHKKRAANIDWSYHEFVPWELGRSYKEIPWSIEQQTLPQPIAMAIETALLTEVNLPWFTTYLSSTFTGSLDVMKEFIYTWVAEEDQHSNLLETYLLLTRNANPDQLHKLRRTVVESGFETSFTTPIEAITYASFQELATLVFYTNVAKVAAPYDETLAALLRRLAKDESLHYSFYRDVVKAHLELEPNYLMYVARVLLGFFMPGNNIPGYDDRMKVIAKEVGYGPAHYYSQVVMKLVEYWGIADLRPTTVEAEKARLDILKYCDRLGRIARRFA</sequence>
<protein>
    <submittedName>
        <fullName evidence="11">Acyl-ACP desaturase</fullName>
    </submittedName>
</protein>
<comment type="cofactor">
    <cofactor evidence="1">
        <name>Fe(2+)</name>
        <dbReference type="ChEBI" id="CHEBI:29033"/>
    </cofactor>
</comment>
<dbReference type="SUPFAM" id="SSF47240">
    <property type="entry name" value="Ferritin-like"/>
    <property type="match status" value="1"/>
</dbReference>
<evidence type="ECO:0000313" key="12">
    <source>
        <dbReference type="Proteomes" id="UP000195437"/>
    </source>
</evidence>
<dbReference type="GO" id="GO:0006633">
    <property type="term" value="P:fatty acid biosynthetic process"/>
    <property type="evidence" value="ECO:0007669"/>
    <property type="project" value="UniProtKB-KW"/>
</dbReference>
<dbReference type="EMBL" id="CP021434">
    <property type="protein sequence ID" value="ARU63964.1"/>
    <property type="molecule type" value="Genomic_DNA"/>
</dbReference>
<keyword evidence="12" id="KW-1185">Reference proteome</keyword>
<dbReference type="RefSeq" id="WP_087459296.1">
    <property type="nucleotide sequence ID" value="NZ_CP021434.1"/>
</dbReference>
<evidence type="ECO:0000256" key="3">
    <source>
        <dbReference type="ARBA" id="ARBA00011738"/>
    </source>
</evidence>
<dbReference type="GO" id="GO:0046872">
    <property type="term" value="F:metal ion binding"/>
    <property type="evidence" value="ECO:0007669"/>
    <property type="project" value="UniProtKB-KW"/>
</dbReference>
<evidence type="ECO:0000256" key="4">
    <source>
        <dbReference type="ARBA" id="ARBA00022516"/>
    </source>
</evidence>
<evidence type="ECO:0000256" key="9">
    <source>
        <dbReference type="ARBA" id="ARBA00023098"/>
    </source>
</evidence>
<evidence type="ECO:0000256" key="10">
    <source>
        <dbReference type="ARBA" id="ARBA00023160"/>
    </source>
</evidence>
<organism evidence="11 12">
    <name type="scientific">Tumebacillus avium</name>
    <dbReference type="NCBI Taxonomy" id="1903704"/>
    <lineage>
        <taxon>Bacteria</taxon>
        <taxon>Bacillati</taxon>
        <taxon>Bacillota</taxon>
        <taxon>Bacilli</taxon>
        <taxon>Bacillales</taxon>
        <taxon>Alicyclobacillaceae</taxon>
        <taxon>Tumebacillus</taxon>
    </lineage>
</organism>
<evidence type="ECO:0000256" key="6">
    <source>
        <dbReference type="ARBA" id="ARBA00022832"/>
    </source>
</evidence>
<comment type="similarity">
    <text evidence="2">Belongs to the fatty acid desaturase type 2 family.</text>
</comment>
<dbReference type="InterPro" id="IPR012348">
    <property type="entry name" value="RNR-like"/>
</dbReference>
<dbReference type="InterPro" id="IPR009078">
    <property type="entry name" value="Ferritin-like_SF"/>
</dbReference>
<keyword evidence="7" id="KW-0560">Oxidoreductase</keyword>
<dbReference type="GO" id="GO:0045300">
    <property type="term" value="F:stearoyl-[ACP] desaturase activity"/>
    <property type="evidence" value="ECO:0007669"/>
    <property type="project" value="InterPro"/>
</dbReference>
<dbReference type="Pfam" id="PF03405">
    <property type="entry name" value="FA_desaturase_2"/>
    <property type="match status" value="1"/>
</dbReference>
<dbReference type="KEGG" id="tum:CBW65_19050"/>
<dbReference type="PANTHER" id="PTHR31155">
    <property type="entry name" value="ACYL- ACYL-CARRIER-PROTEIN DESATURASE-RELATED"/>
    <property type="match status" value="1"/>
</dbReference>
<proteinExistence type="inferred from homology"/>
<evidence type="ECO:0000256" key="8">
    <source>
        <dbReference type="ARBA" id="ARBA00023004"/>
    </source>
</evidence>
<dbReference type="OrthoDB" id="9772881at2"/>
<keyword evidence="9" id="KW-0443">Lipid metabolism</keyword>
<evidence type="ECO:0000256" key="1">
    <source>
        <dbReference type="ARBA" id="ARBA00001954"/>
    </source>
</evidence>
<dbReference type="Proteomes" id="UP000195437">
    <property type="component" value="Chromosome"/>
</dbReference>
<keyword evidence="4" id="KW-0444">Lipid biosynthesis</keyword>
<comment type="subunit">
    <text evidence="3">Homodimer.</text>
</comment>
<dbReference type="InterPro" id="IPR005067">
    <property type="entry name" value="Fatty_acid_desaturase-2"/>
</dbReference>
<dbReference type="Gene3D" id="1.10.620.20">
    <property type="entry name" value="Ribonucleotide Reductase, subunit A"/>
    <property type="match status" value="1"/>
</dbReference>
<keyword evidence="6" id="KW-0276">Fatty acid metabolism</keyword>
<keyword evidence="8" id="KW-0408">Iron</keyword>
<accession>A0A1Y0IX92</accession>
<gene>
    <name evidence="11" type="ORF">CBW65_19050</name>
</gene>
<evidence type="ECO:0000313" key="11">
    <source>
        <dbReference type="EMBL" id="ARU63964.1"/>
    </source>
</evidence>
<name>A0A1Y0IX92_9BACL</name>
<dbReference type="GO" id="GO:0005829">
    <property type="term" value="C:cytosol"/>
    <property type="evidence" value="ECO:0007669"/>
    <property type="project" value="TreeGrafter"/>
</dbReference>
<evidence type="ECO:0000256" key="5">
    <source>
        <dbReference type="ARBA" id="ARBA00022723"/>
    </source>
</evidence>
<dbReference type="PANTHER" id="PTHR31155:SF9">
    <property type="entry name" value="STEAROYL-[ACYL-CARRIER-PROTEIN] 9-DESATURASE 7, CHLOROPLASTIC"/>
    <property type="match status" value="1"/>
</dbReference>
<keyword evidence="5" id="KW-0479">Metal-binding</keyword>
<reference evidence="12" key="1">
    <citation type="submission" date="2017-05" db="EMBL/GenBank/DDBJ databases">
        <authorList>
            <person name="Sung H."/>
        </authorList>
    </citation>
    <scope>NUCLEOTIDE SEQUENCE [LARGE SCALE GENOMIC DNA]</scope>
    <source>
        <strain evidence="12">AR23208</strain>
    </source>
</reference>
<evidence type="ECO:0000256" key="2">
    <source>
        <dbReference type="ARBA" id="ARBA00008749"/>
    </source>
</evidence>